<feature type="region of interest" description="Disordered" evidence="1">
    <location>
        <begin position="103"/>
        <end position="150"/>
    </location>
</feature>
<feature type="domain" description="LYR motif-containing protein Cup1-like N-terminal" evidence="2">
    <location>
        <begin position="17"/>
        <end position="97"/>
    </location>
</feature>
<keyword evidence="4" id="KW-1185">Reference proteome</keyword>
<feature type="region of interest" description="Disordered" evidence="1">
    <location>
        <begin position="287"/>
        <end position="314"/>
    </location>
</feature>
<name>A0A166VBT3_9HYPO</name>
<dbReference type="Pfam" id="PF20263">
    <property type="entry name" value="LYRM2-like"/>
    <property type="match status" value="1"/>
</dbReference>
<evidence type="ECO:0000256" key="1">
    <source>
        <dbReference type="SAM" id="MobiDB-lite"/>
    </source>
</evidence>
<comment type="caution">
    <text evidence="3">The sequence shown here is derived from an EMBL/GenBank/DDBJ whole genome shotgun (WGS) entry which is preliminary data.</text>
</comment>
<dbReference type="EMBL" id="AZGY01000001">
    <property type="protein sequence ID" value="OAA33489.1"/>
    <property type="molecule type" value="Genomic_DNA"/>
</dbReference>
<proteinExistence type="predicted"/>
<dbReference type="CDD" id="cd20273">
    <property type="entry name" value="Complex1_LYR_unchar"/>
    <property type="match status" value="1"/>
</dbReference>
<feature type="compositionally biased region" description="Basic and acidic residues" evidence="1">
    <location>
        <begin position="139"/>
        <end position="148"/>
    </location>
</feature>
<evidence type="ECO:0000259" key="2">
    <source>
        <dbReference type="Pfam" id="PF20263"/>
    </source>
</evidence>
<dbReference type="Proteomes" id="UP000078544">
    <property type="component" value="Unassembled WGS sequence"/>
</dbReference>
<evidence type="ECO:0000313" key="3">
    <source>
        <dbReference type="EMBL" id="OAA33489.1"/>
    </source>
</evidence>
<sequence>MPAPAYPLPARLSPLHLYRHVLREASYLPPAFRTHFDSAIRKGFRGNRNPGMHAKKRLSRAHSVLKKLRAANSGDKKVMENLVMEGFGRKGARRRELVAQMVRPQGPSDRKSLEAMLDQAPPTSEPASSDAVELGSAAPEDHPAEGAKKRPHANAFFEKWDQPKLLHLLESQREQQKKTQGSASWPAKMLKGSHADQFVPELNIWGKPPSDVLVRAKRAHWWRRNASKMMPPLGKGEWELLQRLGAGAQDSGEWARPLRRAYPAPSSTLPGDASISSWDWTRDAGLPTAAAERDKGVRQRRRTGQIDVGPFGGRPRRDDFSDRWFRRLYNRIWQLTPHMRQHPNTLEYEVSWGKTAPKLPNATGAQLRIFEGLDAGALRKAHQKRD</sequence>
<evidence type="ECO:0000313" key="4">
    <source>
        <dbReference type="Proteomes" id="UP000078544"/>
    </source>
</evidence>
<accession>A0A166VBT3</accession>
<protein>
    <recommendedName>
        <fullName evidence="2">LYR motif-containing protein Cup1-like N-terminal domain-containing protein</fullName>
    </recommendedName>
</protein>
<dbReference type="AlphaFoldDB" id="A0A166VBT3"/>
<reference evidence="3 4" key="1">
    <citation type="journal article" date="2016" name="Genome Biol. Evol.">
        <title>Divergent and convergent evolution of fungal pathogenicity.</title>
        <authorList>
            <person name="Shang Y."/>
            <person name="Xiao G."/>
            <person name="Zheng P."/>
            <person name="Cen K."/>
            <person name="Zhan S."/>
            <person name="Wang C."/>
        </authorList>
    </citation>
    <scope>NUCLEOTIDE SEQUENCE [LARGE SCALE GENOMIC DNA]</scope>
    <source>
        <strain evidence="3 4">RCEF 2490</strain>
    </source>
</reference>
<dbReference type="OrthoDB" id="5521299at2759"/>
<organism evidence="3 4">
    <name type="scientific">Moelleriella libera RCEF 2490</name>
    <dbReference type="NCBI Taxonomy" id="1081109"/>
    <lineage>
        <taxon>Eukaryota</taxon>
        <taxon>Fungi</taxon>
        <taxon>Dikarya</taxon>
        <taxon>Ascomycota</taxon>
        <taxon>Pezizomycotina</taxon>
        <taxon>Sordariomycetes</taxon>
        <taxon>Hypocreomycetidae</taxon>
        <taxon>Hypocreales</taxon>
        <taxon>Clavicipitaceae</taxon>
        <taxon>Moelleriella</taxon>
    </lineage>
</organism>
<dbReference type="InterPro" id="IPR046896">
    <property type="entry name" value="Cup1-like_N"/>
</dbReference>
<gene>
    <name evidence="3" type="ORF">AAL_00954</name>
</gene>